<dbReference type="GO" id="GO:0008270">
    <property type="term" value="F:zinc ion binding"/>
    <property type="evidence" value="ECO:0007669"/>
    <property type="project" value="UniProtKB-KW"/>
</dbReference>
<keyword evidence="13" id="KW-0156">Chromatin regulator</keyword>
<dbReference type="InterPro" id="IPR001214">
    <property type="entry name" value="SET_dom"/>
</dbReference>
<dbReference type="GO" id="GO:0000122">
    <property type="term" value="P:negative regulation of transcription by RNA polymerase II"/>
    <property type="evidence" value="ECO:0007669"/>
    <property type="project" value="TreeGrafter"/>
</dbReference>
<dbReference type="InterPro" id="IPR001965">
    <property type="entry name" value="Znf_PHD"/>
</dbReference>
<dbReference type="InterPro" id="IPR011011">
    <property type="entry name" value="Znf_FYVE_PHD"/>
</dbReference>
<dbReference type="SMART" id="SM00317">
    <property type="entry name" value="SET"/>
    <property type="match status" value="1"/>
</dbReference>
<feature type="region of interest" description="Disordered" evidence="21">
    <location>
        <begin position="323"/>
        <end position="365"/>
    </location>
</feature>
<evidence type="ECO:0000256" key="20">
    <source>
        <dbReference type="SAM" id="Coils"/>
    </source>
</evidence>
<keyword evidence="16" id="KW-0539">Nucleus</keyword>
<evidence type="ECO:0000256" key="5">
    <source>
        <dbReference type="ARBA" id="ARBA00022553"/>
    </source>
</evidence>
<dbReference type="GO" id="GO:0006325">
    <property type="term" value="P:chromatin organization"/>
    <property type="evidence" value="ECO:0007669"/>
    <property type="project" value="UniProtKB-KW"/>
</dbReference>
<dbReference type="SUPFAM" id="SSF82199">
    <property type="entry name" value="SET domain"/>
    <property type="match status" value="1"/>
</dbReference>
<keyword evidence="10 19" id="KW-0863">Zinc-finger</keyword>
<evidence type="ECO:0000256" key="16">
    <source>
        <dbReference type="ARBA" id="ARBA00023242"/>
    </source>
</evidence>
<comment type="subcellular location">
    <subcellularLocation>
        <location evidence="2">Cytoplasm</location>
    </subcellularLocation>
    <subcellularLocation>
        <location evidence="1">Nucleus</location>
    </subcellularLocation>
</comment>
<keyword evidence="20" id="KW-0175">Coiled coil</keyword>
<dbReference type="STRING" id="8022.A0A060VUG8"/>
<evidence type="ECO:0000256" key="10">
    <source>
        <dbReference type="ARBA" id="ARBA00022771"/>
    </source>
</evidence>
<dbReference type="CDD" id="cd15523">
    <property type="entry name" value="PHD_PHF21A"/>
    <property type="match status" value="1"/>
</dbReference>
<organism evidence="24 25">
    <name type="scientific">Oncorhynchus mykiss</name>
    <name type="common">Rainbow trout</name>
    <name type="synonym">Salmo gairdneri</name>
    <dbReference type="NCBI Taxonomy" id="8022"/>
    <lineage>
        <taxon>Eukaryota</taxon>
        <taxon>Metazoa</taxon>
        <taxon>Chordata</taxon>
        <taxon>Craniata</taxon>
        <taxon>Vertebrata</taxon>
        <taxon>Euteleostomi</taxon>
        <taxon>Actinopterygii</taxon>
        <taxon>Neopterygii</taxon>
        <taxon>Teleostei</taxon>
        <taxon>Protacanthopterygii</taxon>
        <taxon>Salmoniformes</taxon>
        <taxon>Salmonidae</taxon>
        <taxon>Salmoninae</taxon>
        <taxon>Oncorhynchus</taxon>
    </lineage>
</organism>
<keyword evidence="8" id="KW-0949">S-adenosyl-L-methionine</keyword>
<dbReference type="PROSITE" id="PS50016">
    <property type="entry name" value="ZF_PHD_2"/>
    <property type="match status" value="1"/>
</dbReference>
<evidence type="ECO:0000256" key="13">
    <source>
        <dbReference type="ARBA" id="ARBA00022853"/>
    </source>
</evidence>
<evidence type="ECO:0000256" key="2">
    <source>
        <dbReference type="ARBA" id="ARBA00004496"/>
    </source>
</evidence>
<dbReference type="PROSITE" id="PS50280">
    <property type="entry name" value="SET"/>
    <property type="match status" value="1"/>
</dbReference>
<dbReference type="GO" id="GO:0032259">
    <property type="term" value="P:methylation"/>
    <property type="evidence" value="ECO:0007669"/>
    <property type="project" value="UniProtKB-KW"/>
</dbReference>
<proteinExistence type="predicted"/>
<dbReference type="AlphaFoldDB" id="A0A060VUG8"/>
<dbReference type="FunFam" id="2.170.270.10:FF:000014">
    <property type="entry name" value="PR domain-containing protein 11"/>
    <property type="match status" value="1"/>
</dbReference>
<dbReference type="GO" id="GO:0008168">
    <property type="term" value="F:methyltransferase activity"/>
    <property type="evidence" value="ECO:0007669"/>
    <property type="project" value="UniProtKB-KW"/>
</dbReference>
<dbReference type="SUPFAM" id="SSF57903">
    <property type="entry name" value="FYVE/PHD zinc finger"/>
    <property type="match status" value="1"/>
</dbReference>
<dbReference type="PANTHER" id="PTHR24102">
    <property type="entry name" value="PHD FINGER PROTEIN"/>
    <property type="match status" value="1"/>
</dbReference>
<reference evidence="24" key="1">
    <citation type="journal article" date="2014" name="Nat. Commun.">
        <title>The rainbow trout genome provides novel insights into evolution after whole-genome duplication in vertebrates.</title>
        <authorList>
            <person name="Berthelot C."/>
            <person name="Brunet F."/>
            <person name="Chalopin D."/>
            <person name="Juanchich A."/>
            <person name="Bernard M."/>
            <person name="Noel B."/>
            <person name="Bento P."/>
            <person name="Da Silva C."/>
            <person name="Labadie K."/>
            <person name="Alberti A."/>
            <person name="Aury J.M."/>
            <person name="Louis A."/>
            <person name="Dehais P."/>
            <person name="Bardou P."/>
            <person name="Montfort J."/>
            <person name="Klopp C."/>
            <person name="Cabau C."/>
            <person name="Gaspin C."/>
            <person name="Thorgaard G.H."/>
            <person name="Boussaha M."/>
            <person name="Quillet E."/>
            <person name="Guyomard R."/>
            <person name="Galiana D."/>
            <person name="Bobe J."/>
            <person name="Volff J.N."/>
            <person name="Genet C."/>
            <person name="Wincker P."/>
            <person name="Jaillon O."/>
            <person name="Roest Crollius H."/>
            <person name="Guiguen Y."/>
        </authorList>
    </citation>
    <scope>NUCLEOTIDE SEQUENCE [LARGE SCALE GENOMIC DNA]</scope>
</reference>
<dbReference type="SMART" id="SM00249">
    <property type="entry name" value="PHD"/>
    <property type="match status" value="1"/>
</dbReference>
<dbReference type="EMBL" id="FR904306">
    <property type="protein sequence ID" value="CDQ58507.1"/>
    <property type="molecule type" value="Genomic_DNA"/>
</dbReference>
<keyword evidence="5" id="KW-0597">Phosphoprotein</keyword>
<name>A0A060VUG8_ONCMY</name>
<feature type="domain" description="SET" evidence="23">
    <location>
        <begin position="418"/>
        <end position="528"/>
    </location>
</feature>
<dbReference type="PaxDb" id="8022-A0A060VUG8"/>
<keyword evidence="15" id="KW-0804">Transcription</keyword>
<evidence type="ECO:0000256" key="12">
    <source>
        <dbReference type="ARBA" id="ARBA00022843"/>
    </source>
</evidence>
<dbReference type="Pfam" id="PF21549">
    <property type="entry name" value="PRDM2_PR"/>
    <property type="match status" value="1"/>
</dbReference>
<feature type="coiled-coil region" evidence="20">
    <location>
        <begin position="61"/>
        <end position="92"/>
    </location>
</feature>
<keyword evidence="7" id="KW-0808">Transferase</keyword>
<dbReference type="PANTHER" id="PTHR24102:SF6">
    <property type="entry name" value="PHD FINGER PROTEIN 21A"/>
    <property type="match status" value="1"/>
</dbReference>
<dbReference type="Gene3D" id="3.30.40.10">
    <property type="entry name" value="Zinc/RING finger domain, C3HC4 (zinc finger)"/>
    <property type="match status" value="1"/>
</dbReference>
<keyword evidence="12" id="KW-0832">Ubl conjugation</keyword>
<evidence type="ECO:0000256" key="8">
    <source>
        <dbReference type="ARBA" id="ARBA00022691"/>
    </source>
</evidence>
<evidence type="ECO:0000256" key="11">
    <source>
        <dbReference type="ARBA" id="ARBA00022833"/>
    </source>
</evidence>
<evidence type="ECO:0000313" key="24">
    <source>
        <dbReference type="EMBL" id="CDQ58507.1"/>
    </source>
</evidence>
<dbReference type="GO" id="GO:0000118">
    <property type="term" value="C:histone deacetylase complex"/>
    <property type="evidence" value="ECO:0007669"/>
    <property type="project" value="TreeGrafter"/>
</dbReference>
<sequence length="554" mass="61325">MCDTCSRVYHLDCLDPPLKTIPKGMWICPKCQDQILKKEDAIQWPGTLAIVHSYIAYKEAKEEEKQRLIKWSAELKLEREQLEQGVKQLSNSITKCMETKNIILSRQKEMQVSLEKVKHLVRLIQAFSFSQTMETEGTGDITEDATKNITRARDAIVPIENAVDTVNTEAVAEVNIQSVYGVKAKVTAQDSSDVEARKEEVVADVTIKTVAGVSAEPVAGVSTVATVDSRVEPVAEVNTAEEVTEAETKTTAVVSAEDSTGVTTNGTTDLVCTDESCTNKVESCTSNTNTNHENKVTTTNNTEQVMNYVGLNLHSVGPLPSTMAASSAYQTEPSSEAGPNSSTSLIKDECESEEPSKKLKVDHEHGANESHQKVDFWFCEECKEYFLEECPNHGPPVFVPDTPVALGVPNRASLTVPSGIELVREEEEVDVCCIDAGIPKGALFGPYQGELVSKDYSSGFFSWMIVDENNTYKSIDGSDETKANWMRYIRNSSDENERNMTAFQHGEHIYFRVCRQLSAGEKLRVWYSDDYMRRLHSVSQDSIGHNLDTGETSP</sequence>
<evidence type="ECO:0000256" key="21">
    <source>
        <dbReference type="SAM" id="MobiDB-lite"/>
    </source>
</evidence>
<dbReference type="Pfam" id="PF00628">
    <property type="entry name" value="PHD"/>
    <property type="match status" value="1"/>
</dbReference>
<evidence type="ECO:0000256" key="18">
    <source>
        <dbReference type="ARBA" id="ARBA00072511"/>
    </source>
</evidence>
<reference evidence="24" key="2">
    <citation type="submission" date="2014-03" db="EMBL/GenBank/DDBJ databases">
        <authorList>
            <person name="Genoscope - CEA"/>
        </authorList>
    </citation>
    <scope>NUCLEOTIDE SEQUENCE</scope>
</reference>
<evidence type="ECO:0000256" key="4">
    <source>
        <dbReference type="ARBA" id="ARBA00022499"/>
    </source>
</evidence>
<keyword evidence="4" id="KW-1017">Isopeptide bond</keyword>
<evidence type="ECO:0000256" key="17">
    <source>
        <dbReference type="ARBA" id="ARBA00055438"/>
    </source>
</evidence>
<keyword evidence="11" id="KW-0862">Zinc</keyword>
<dbReference type="Proteomes" id="UP000193380">
    <property type="component" value="Unassembled WGS sequence"/>
</dbReference>
<gene>
    <name evidence="24" type="ORF">GSONMT00078012001</name>
</gene>
<dbReference type="InterPro" id="IPR019787">
    <property type="entry name" value="Znf_PHD-finger"/>
</dbReference>
<evidence type="ECO:0000313" key="25">
    <source>
        <dbReference type="Proteomes" id="UP000193380"/>
    </source>
</evidence>
<evidence type="ECO:0000256" key="19">
    <source>
        <dbReference type="PROSITE-ProRule" id="PRU00146"/>
    </source>
</evidence>
<evidence type="ECO:0000256" key="14">
    <source>
        <dbReference type="ARBA" id="ARBA00023015"/>
    </source>
</evidence>
<dbReference type="InterPro" id="IPR013083">
    <property type="entry name" value="Znf_RING/FYVE/PHD"/>
</dbReference>
<keyword evidence="6" id="KW-0489">Methyltransferase</keyword>
<evidence type="ECO:0000256" key="7">
    <source>
        <dbReference type="ARBA" id="ARBA00022679"/>
    </source>
</evidence>
<dbReference type="GO" id="GO:0005737">
    <property type="term" value="C:cytoplasm"/>
    <property type="evidence" value="ECO:0007669"/>
    <property type="project" value="UniProtKB-SubCell"/>
</dbReference>
<feature type="compositionally biased region" description="Basic and acidic residues" evidence="21">
    <location>
        <begin position="346"/>
        <end position="365"/>
    </location>
</feature>
<keyword evidence="14" id="KW-0805">Transcription regulation</keyword>
<accession>A0A060VUG8</accession>
<evidence type="ECO:0000256" key="15">
    <source>
        <dbReference type="ARBA" id="ARBA00023163"/>
    </source>
</evidence>
<keyword evidence="9" id="KW-0479">Metal-binding</keyword>
<evidence type="ECO:0000256" key="9">
    <source>
        <dbReference type="ARBA" id="ARBA00022723"/>
    </source>
</evidence>
<protein>
    <recommendedName>
        <fullName evidence="18">PR domain-containing protein 11</fullName>
    </recommendedName>
</protein>
<evidence type="ECO:0000259" key="23">
    <source>
        <dbReference type="PROSITE" id="PS50280"/>
    </source>
</evidence>
<feature type="compositionally biased region" description="Polar residues" evidence="21">
    <location>
        <begin position="323"/>
        <end position="345"/>
    </location>
</feature>
<feature type="domain" description="PHD-type" evidence="22">
    <location>
        <begin position="1"/>
        <end position="34"/>
    </location>
</feature>
<keyword evidence="3" id="KW-0963">Cytoplasm</keyword>
<evidence type="ECO:0000256" key="1">
    <source>
        <dbReference type="ARBA" id="ARBA00004123"/>
    </source>
</evidence>
<evidence type="ECO:0000259" key="22">
    <source>
        <dbReference type="PROSITE" id="PS50016"/>
    </source>
</evidence>
<comment type="function">
    <text evidence="17">May be involved in transcription regulation.</text>
</comment>
<dbReference type="InterPro" id="IPR046341">
    <property type="entry name" value="SET_dom_sf"/>
</dbReference>
<evidence type="ECO:0000256" key="3">
    <source>
        <dbReference type="ARBA" id="ARBA00022490"/>
    </source>
</evidence>
<evidence type="ECO:0000256" key="6">
    <source>
        <dbReference type="ARBA" id="ARBA00022603"/>
    </source>
</evidence>
<dbReference type="Gene3D" id="2.170.270.10">
    <property type="entry name" value="SET domain"/>
    <property type="match status" value="1"/>
</dbReference>
<dbReference type="GO" id="GO:0003682">
    <property type="term" value="F:chromatin binding"/>
    <property type="evidence" value="ECO:0007669"/>
    <property type="project" value="TreeGrafter"/>
</dbReference>